<evidence type="ECO:0000259" key="1">
    <source>
        <dbReference type="Pfam" id="PF00534"/>
    </source>
</evidence>
<feature type="domain" description="Glycosyltransferase subfamily 4-like N-terminal" evidence="2">
    <location>
        <begin position="13"/>
        <end position="175"/>
    </location>
</feature>
<organism evidence="3">
    <name type="scientific">Streptococcus pneumoniae</name>
    <dbReference type="NCBI Taxonomy" id="1313"/>
    <lineage>
        <taxon>Bacteria</taxon>
        <taxon>Bacillati</taxon>
        <taxon>Bacillota</taxon>
        <taxon>Bacilli</taxon>
        <taxon>Lactobacillales</taxon>
        <taxon>Streptococcaceae</taxon>
        <taxon>Streptococcus</taxon>
    </lineage>
</organism>
<dbReference type="EMBL" id="EF538718">
    <property type="protein sequence ID" value="ABR10705.1"/>
    <property type="molecule type" value="Genomic_DNA"/>
</dbReference>
<dbReference type="InterPro" id="IPR001296">
    <property type="entry name" value="Glyco_trans_1"/>
</dbReference>
<dbReference type="Gene3D" id="3.40.50.2000">
    <property type="entry name" value="Glycogen Phosphorylase B"/>
    <property type="match status" value="2"/>
</dbReference>
<protein>
    <submittedName>
        <fullName evidence="3">Putative glucosyl transferase WciNbeta</fullName>
    </submittedName>
</protein>
<dbReference type="CAZy" id="GT4">
    <property type="family name" value="Glycosyltransferase Family 4"/>
</dbReference>
<evidence type="ECO:0000313" key="3">
    <source>
        <dbReference type="EMBL" id="ABR10702.1"/>
    </source>
</evidence>
<accession>A6MWA9</accession>
<dbReference type="PANTHER" id="PTHR45947">
    <property type="entry name" value="SULFOQUINOVOSYL TRANSFERASE SQD2"/>
    <property type="match status" value="1"/>
</dbReference>
<dbReference type="SUPFAM" id="SSF53756">
    <property type="entry name" value="UDP-Glycosyltransferase/glycogen phosphorylase"/>
    <property type="match status" value="1"/>
</dbReference>
<dbReference type="GO" id="GO:0016757">
    <property type="term" value="F:glycosyltransferase activity"/>
    <property type="evidence" value="ECO:0007669"/>
    <property type="project" value="InterPro"/>
</dbReference>
<dbReference type="EMBL" id="EF538715">
    <property type="protein sequence ID" value="ABR10702.1"/>
    <property type="molecule type" value="Genomic_DNA"/>
</dbReference>
<name>A6MWA9_STREE</name>
<dbReference type="PANTHER" id="PTHR45947:SF3">
    <property type="entry name" value="SULFOQUINOVOSYL TRANSFERASE SQD2"/>
    <property type="match status" value="1"/>
</dbReference>
<proteinExistence type="predicted"/>
<sequence length="374" mass="43504">MFMKLLHFSEVGGGVDRYIKLYLKYSDKEHFKNIVVGSDQLNRQTYEQEYNIKFYHIDIYRSLSPIKLLRAIKQFRKILYLERPDIVYLHSTFAGVVGRLASMGLSCKVVYNPHGWSFKMDVSKIKQFVYKNIEKFLSYLTDKYILISKSEYEAAQSLKIPLKKLTLVYNGVEIDEDFNEHQINVLLPINKYVIGMIGRISEQKNPFFFVEFAKKLSEIYSNLYFVIVGDGELRGRTEDLIEEYGLRSSFFITGWVDNPEDYLAQFNQAVLFSKWEGFGLAAAEYMKHKKPILITNVDGMSELVIDGESGFKVPLYNLEVTVDRSRSIIENRELANELGSAAFQRVRSTFEIKEKVSELENIFMSLREDDNVNI</sequence>
<feature type="domain" description="Glycosyl transferase family 1" evidence="1">
    <location>
        <begin position="185"/>
        <end position="344"/>
    </location>
</feature>
<dbReference type="InterPro" id="IPR050194">
    <property type="entry name" value="Glycosyltransferase_grp1"/>
</dbReference>
<dbReference type="CDD" id="cd03808">
    <property type="entry name" value="GT4_CapM-like"/>
    <property type="match status" value="1"/>
</dbReference>
<keyword evidence="3" id="KW-0808">Transferase</keyword>
<dbReference type="Pfam" id="PF13439">
    <property type="entry name" value="Glyco_transf_4"/>
    <property type="match status" value="1"/>
</dbReference>
<dbReference type="AlphaFoldDB" id="A6MWA9"/>
<dbReference type="Pfam" id="PF00534">
    <property type="entry name" value="Glycos_transf_1"/>
    <property type="match status" value="1"/>
</dbReference>
<evidence type="ECO:0000259" key="2">
    <source>
        <dbReference type="Pfam" id="PF13439"/>
    </source>
</evidence>
<evidence type="ECO:0000313" key="4">
    <source>
        <dbReference type="EMBL" id="ABR10705.1"/>
    </source>
</evidence>
<reference evidence="3" key="1">
    <citation type="journal article" date="2007" name="Infect. Immun.">
        <title>Genetic basis for the new pneumococcal serotype, 6C.</title>
        <authorList>
            <person name="Park I.H."/>
            <person name="Park S."/>
            <person name="Hollingshead S.K."/>
            <person name="Nahm M.H."/>
        </authorList>
    </citation>
    <scope>NUCLEOTIDE SEQUENCE</scope>
    <source>
        <strain evidence="3">BZ17</strain>
        <strain evidence="4">ST260</strain>
    </source>
</reference>
<dbReference type="InterPro" id="IPR028098">
    <property type="entry name" value="Glyco_trans_4-like_N"/>
</dbReference>